<dbReference type="PANTHER" id="PTHR24320:SF148">
    <property type="entry name" value="NAD(P)-BINDING ROSSMANN-FOLD SUPERFAMILY PROTEIN"/>
    <property type="match status" value="1"/>
</dbReference>
<organism evidence="3 4">
    <name type="scientific">Leifsonia stereocauli</name>
    <dbReference type="NCBI Taxonomy" id="3134136"/>
    <lineage>
        <taxon>Bacteria</taxon>
        <taxon>Bacillati</taxon>
        <taxon>Actinomycetota</taxon>
        <taxon>Actinomycetes</taxon>
        <taxon>Micrococcales</taxon>
        <taxon>Microbacteriaceae</taxon>
        <taxon>Leifsonia</taxon>
    </lineage>
</organism>
<evidence type="ECO:0000313" key="3">
    <source>
        <dbReference type="EMBL" id="MEN1945340.1"/>
    </source>
</evidence>
<dbReference type="Pfam" id="PF00106">
    <property type="entry name" value="adh_short"/>
    <property type="match status" value="1"/>
</dbReference>
<comment type="similarity">
    <text evidence="1">Belongs to the short-chain dehydrogenases/reductases (SDR) family.</text>
</comment>
<dbReference type="PRINTS" id="PR00081">
    <property type="entry name" value="GDHRDH"/>
</dbReference>
<dbReference type="NCBIfam" id="NF004513">
    <property type="entry name" value="PRK05854.1"/>
    <property type="match status" value="1"/>
</dbReference>
<dbReference type="InterPro" id="IPR036291">
    <property type="entry name" value="NAD(P)-bd_dom_sf"/>
</dbReference>
<keyword evidence="4" id="KW-1185">Reference proteome</keyword>
<protein>
    <submittedName>
        <fullName evidence="3">SDR family oxidoreductase</fullName>
    </submittedName>
</protein>
<dbReference type="RefSeq" id="WP_342111362.1">
    <property type="nucleotide sequence ID" value="NZ_JBCAUN010000001.1"/>
</dbReference>
<dbReference type="Gene3D" id="3.40.50.720">
    <property type="entry name" value="NAD(P)-binding Rossmann-like Domain"/>
    <property type="match status" value="1"/>
</dbReference>
<keyword evidence="2" id="KW-0560">Oxidoreductase</keyword>
<comment type="caution">
    <text evidence="3">The sequence shown here is derived from an EMBL/GenBank/DDBJ whole genome shotgun (WGS) entry which is preliminary data.</text>
</comment>
<evidence type="ECO:0000313" key="4">
    <source>
        <dbReference type="Proteomes" id="UP001425155"/>
    </source>
</evidence>
<proteinExistence type="inferred from homology"/>
<name>A0ABU9W0X7_9MICO</name>
<sequence length="311" mass="33375">MYTVPDQSGRLVVVTGANSGTGKEAAMRLAAAGAHVVMAVRTIEKGEAARADILDRFPASSLEVRHIDLSELATVHAFADSLIVDGRPVDTLVNNAGVMAPPKRMETRDGFELQFGSNFLGPFALTNLLLPLVLESEQPRVTTMTSGVANAGRIHFDDLQYVERRYVPMLAYAQSKLANMLAAQHLARVSDERGWKLLSTFAHPGFTRTNLQSAGANLGRETPHRSPLSGDRTIVPSQDVEQGTEPLLFAATYPYAPQGSYYGPNRLGLVGPTKRVDPPRSARGVDLAASLWTVAESLTGTRLPDAASLAA</sequence>
<dbReference type="EMBL" id="JBCLVG010000001">
    <property type="protein sequence ID" value="MEN1945340.1"/>
    <property type="molecule type" value="Genomic_DNA"/>
</dbReference>
<dbReference type="InterPro" id="IPR002347">
    <property type="entry name" value="SDR_fam"/>
</dbReference>
<dbReference type="Proteomes" id="UP001425155">
    <property type="component" value="Unassembled WGS sequence"/>
</dbReference>
<reference evidence="3 4" key="1">
    <citation type="submission" date="2024-03" db="EMBL/GenBank/DDBJ databases">
        <title>YIM 134122 draft genome.</title>
        <authorList>
            <person name="Zuo S."/>
            <person name="Xiong L."/>
        </authorList>
    </citation>
    <scope>NUCLEOTIDE SEQUENCE [LARGE SCALE GENOMIC DNA]</scope>
    <source>
        <strain evidence="3 4">YIM 134122</strain>
    </source>
</reference>
<evidence type="ECO:0000256" key="1">
    <source>
        <dbReference type="ARBA" id="ARBA00006484"/>
    </source>
</evidence>
<evidence type="ECO:0000256" key="2">
    <source>
        <dbReference type="ARBA" id="ARBA00023002"/>
    </source>
</evidence>
<accession>A0ABU9W0X7</accession>
<dbReference type="PANTHER" id="PTHR24320">
    <property type="entry name" value="RETINOL DEHYDROGENASE"/>
    <property type="match status" value="1"/>
</dbReference>
<gene>
    <name evidence="3" type="ORF">WJX64_02140</name>
</gene>
<dbReference type="SUPFAM" id="SSF51735">
    <property type="entry name" value="NAD(P)-binding Rossmann-fold domains"/>
    <property type="match status" value="1"/>
</dbReference>